<dbReference type="Pfam" id="PF08974">
    <property type="entry name" value="DUF1877"/>
    <property type="match status" value="1"/>
</dbReference>
<name>Q0I3J5_HISS1</name>
<dbReference type="InterPro" id="IPR035944">
    <property type="entry name" value="YfbM-like_sf"/>
</dbReference>
<reference evidence="1" key="1">
    <citation type="submission" date="2006-08" db="EMBL/GenBank/DDBJ databases">
        <title>Complete genome sequence of Haemophilus somnus 129PT.</title>
        <authorList>
            <person name="Copeland A."/>
            <person name="Lucas S."/>
            <person name="Lapidus A."/>
            <person name="Barry K."/>
            <person name="Glavina del Rio T."/>
            <person name="Hammon N."/>
            <person name="Dalin E."/>
            <person name="Tice H."/>
            <person name="Pitluck S."/>
            <person name="Brettin T.S."/>
            <person name="Bruce D."/>
            <person name="Challacombe J.F."/>
            <person name="Chertkov O."/>
            <person name="Detter J.C."/>
            <person name="Gilna P."/>
            <person name="Han S."/>
            <person name="Misra M."/>
            <person name="Tapia R."/>
            <person name="Thayer N.N."/>
            <person name="Xie G."/>
            <person name="Inzana T.J."/>
            <person name="Duncan A.J."/>
            <person name="Siddaramppa S."/>
            <person name="Richardson P."/>
        </authorList>
    </citation>
    <scope>NUCLEOTIDE SEQUENCE</scope>
    <source>
        <strain evidence="1">129PT</strain>
    </source>
</reference>
<dbReference type="InterPro" id="IPR015068">
    <property type="entry name" value="DUF1877"/>
</dbReference>
<accession>Q0I3J5</accession>
<sequence length="85" mass="9880">MGMRANYQYLSNENLRELKSFNEENDEIFEVLEDWNEEAKILLDLDKMWDALHFVLTGVDTLEPIENNPLSEAVVGVSYAKMVQI</sequence>
<dbReference type="KEGG" id="hso:HS_0871"/>
<dbReference type="EMBL" id="CP000436">
    <property type="protein sequence ID" value="ABI25146.1"/>
    <property type="molecule type" value="Genomic_DNA"/>
</dbReference>
<dbReference type="HOGENOM" id="CLU_170389_0_0_6"/>
<gene>
    <name evidence="1" type="ordered locus">HS_0871</name>
</gene>
<dbReference type="eggNOG" id="ENOG502ZMYT">
    <property type="taxonomic scope" value="Bacteria"/>
</dbReference>
<dbReference type="Gene3D" id="3.40.1760.10">
    <property type="entry name" value="YfbM-like super family"/>
    <property type="match status" value="1"/>
</dbReference>
<dbReference type="AlphaFoldDB" id="Q0I3J5"/>
<organism evidence="1">
    <name type="scientific">Histophilus somni (strain 129Pt)</name>
    <name type="common">Haemophilus somnus</name>
    <dbReference type="NCBI Taxonomy" id="205914"/>
    <lineage>
        <taxon>Bacteria</taxon>
        <taxon>Pseudomonadati</taxon>
        <taxon>Pseudomonadota</taxon>
        <taxon>Gammaproteobacteria</taxon>
        <taxon>Pasteurellales</taxon>
        <taxon>Pasteurellaceae</taxon>
        <taxon>Histophilus</taxon>
    </lineage>
</organism>
<evidence type="ECO:0000313" key="1">
    <source>
        <dbReference type="EMBL" id="ABI25146.1"/>
    </source>
</evidence>
<protein>
    <submittedName>
        <fullName evidence="1">Uncharacterized protein</fullName>
    </submittedName>
</protein>
<proteinExistence type="predicted"/>
<dbReference type="SUPFAM" id="SSF111069">
    <property type="entry name" value="Hypothetical protein yfbM"/>
    <property type="match status" value="1"/>
</dbReference>